<dbReference type="PROSITE" id="PS51186">
    <property type="entry name" value="GNAT"/>
    <property type="match status" value="1"/>
</dbReference>
<dbReference type="InterPro" id="IPR016181">
    <property type="entry name" value="Acyl_CoA_acyltransferase"/>
</dbReference>
<dbReference type="PANTHER" id="PTHR43800:SF1">
    <property type="entry name" value="PEPTIDYL-LYSINE N-ACETYLTRANSFERASE YJAB"/>
    <property type="match status" value="1"/>
</dbReference>
<evidence type="ECO:0000259" key="3">
    <source>
        <dbReference type="PROSITE" id="PS51186"/>
    </source>
</evidence>
<dbReference type="InterPro" id="IPR000182">
    <property type="entry name" value="GNAT_dom"/>
</dbReference>
<keyword evidence="2" id="KW-0012">Acyltransferase</keyword>
<accession>A0A6J6DS24</accession>
<evidence type="ECO:0000256" key="2">
    <source>
        <dbReference type="ARBA" id="ARBA00023315"/>
    </source>
</evidence>
<evidence type="ECO:0000313" key="4">
    <source>
        <dbReference type="EMBL" id="CAB4566004.1"/>
    </source>
</evidence>
<dbReference type="CDD" id="cd04301">
    <property type="entry name" value="NAT_SF"/>
    <property type="match status" value="1"/>
</dbReference>
<keyword evidence="1" id="KW-0808">Transferase</keyword>
<protein>
    <submittedName>
        <fullName evidence="4">Unannotated protein</fullName>
    </submittedName>
</protein>
<dbReference type="AlphaFoldDB" id="A0A6J6DS24"/>
<feature type="domain" description="N-acetyltransferase" evidence="3">
    <location>
        <begin position="21"/>
        <end position="174"/>
    </location>
</feature>
<name>A0A6J6DS24_9ZZZZ</name>
<dbReference type="Pfam" id="PF00583">
    <property type="entry name" value="Acetyltransf_1"/>
    <property type="match status" value="1"/>
</dbReference>
<sequence>MIEDDDQPVVAPRPVQLGTDLELRLASADDVEAMRDVEVDAGRRFRDLPGGLAEIADDDPPAVDVLLANIDNGTAWVVVDRATGAVLGYALASMLDDEAHLDQLSVRESAGRRGIGSALVEAVCAWAVSLGFSAITLTTFRDVAFNGPVYARMGFVELAPVDLGPELQLLRDLEQDIGLDVAPRVAMRRRLTGA</sequence>
<dbReference type="Gene3D" id="3.40.630.30">
    <property type="match status" value="1"/>
</dbReference>
<dbReference type="EMBL" id="CAEZSR010000076">
    <property type="protein sequence ID" value="CAB4566004.1"/>
    <property type="molecule type" value="Genomic_DNA"/>
</dbReference>
<dbReference type="SUPFAM" id="SSF55729">
    <property type="entry name" value="Acyl-CoA N-acyltransferases (Nat)"/>
    <property type="match status" value="1"/>
</dbReference>
<evidence type="ECO:0000256" key="1">
    <source>
        <dbReference type="ARBA" id="ARBA00022679"/>
    </source>
</evidence>
<dbReference type="PANTHER" id="PTHR43800">
    <property type="entry name" value="PEPTIDYL-LYSINE N-ACETYLTRANSFERASE YJAB"/>
    <property type="match status" value="1"/>
</dbReference>
<proteinExistence type="predicted"/>
<reference evidence="4" key="1">
    <citation type="submission" date="2020-05" db="EMBL/GenBank/DDBJ databases">
        <authorList>
            <person name="Chiriac C."/>
            <person name="Salcher M."/>
            <person name="Ghai R."/>
            <person name="Kavagutti S V."/>
        </authorList>
    </citation>
    <scope>NUCLEOTIDE SEQUENCE</scope>
</reference>
<dbReference type="GO" id="GO:0016747">
    <property type="term" value="F:acyltransferase activity, transferring groups other than amino-acyl groups"/>
    <property type="evidence" value="ECO:0007669"/>
    <property type="project" value="InterPro"/>
</dbReference>
<gene>
    <name evidence="4" type="ORF">UFOPK1493_02093</name>
</gene>
<organism evidence="4">
    <name type="scientific">freshwater metagenome</name>
    <dbReference type="NCBI Taxonomy" id="449393"/>
    <lineage>
        <taxon>unclassified sequences</taxon>
        <taxon>metagenomes</taxon>
        <taxon>ecological metagenomes</taxon>
    </lineage>
</organism>